<dbReference type="InterPro" id="IPR010330">
    <property type="entry name" value="CoiA_nuc"/>
</dbReference>
<dbReference type="Proteomes" id="UP001595477">
    <property type="component" value="Unassembled WGS sequence"/>
</dbReference>
<evidence type="ECO:0000313" key="3">
    <source>
        <dbReference type="EMBL" id="MFC3203219.1"/>
    </source>
</evidence>
<protein>
    <submittedName>
        <fullName evidence="3">DUF6035 family protein</fullName>
    </submittedName>
</protein>
<dbReference type="InterPro" id="IPR057152">
    <property type="entry name" value="DUF7830"/>
</dbReference>
<feature type="domain" description="Competence protein CoiA nuclease-like" evidence="1">
    <location>
        <begin position="136"/>
        <end position="186"/>
    </location>
</feature>
<name>A0ABV7K2N5_9ALTE</name>
<feature type="domain" description="DUF7830" evidence="2">
    <location>
        <begin position="13"/>
        <end position="81"/>
    </location>
</feature>
<proteinExistence type="predicted"/>
<dbReference type="Pfam" id="PF06054">
    <property type="entry name" value="CoiA_nuc"/>
    <property type="match status" value="1"/>
</dbReference>
<keyword evidence="4" id="KW-1185">Reference proteome</keyword>
<evidence type="ECO:0000313" key="4">
    <source>
        <dbReference type="Proteomes" id="UP001595477"/>
    </source>
</evidence>
<gene>
    <name evidence="3" type="ORF">ACFOEW_15515</name>
</gene>
<organism evidence="3 4">
    <name type="scientific">Alteromonas oceani</name>
    <dbReference type="NCBI Taxonomy" id="2071609"/>
    <lineage>
        <taxon>Bacteria</taxon>
        <taxon>Pseudomonadati</taxon>
        <taxon>Pseudomonadota</taxon>
        <taxon>Gammaproteobacteria</taxon>
        <taxon>Alteromonadales</taxon>
        <taxon>Alteromonadaceae</taxon>
        <taxon>Alteromonas/Salinimonas group</taxon>
        <taxon>Alteromonas</taxon>
    </lineage>
</organism>
<accession>A0ABV7K2N5</accession>
<dbReference type="RefSeq" id="WP_377908387.1">
    <property type="nucleotide sequence ID" value="NZ_JBHRSX010000064.1"/>
</dbReference>
<evidence type="ECO:0000259" key="2">
    <source>
        <dbReference type="Pfam" id="PF25169"/>
    </source>
</evidence>
<dbReference type="EMBL" id="JBHRSX010000064">
    <property type="protein sequence ID" value="MFC3203219.1"/>
    <property type="molecule type" value="Genomic_DNA"/>
</dbReference>
<sequence>MSKIISVIRNASGEEISAQAVLEGNEKKFSFERMLDAHHRRDTGGYAYSCSLCEQPLSIKLSSNGNRFFSHNPQSNDCDWKIEDGGPNIPNSLTDSEGRLHRYYKAMIQLSLSRTDGVKDIKSEKRVYIAHSRERYRYPDVQCSFQGINIAFEVQVSSLSPEMIVSRERDYESIGWKLIWLLPKDKRFITQFDIINNPSSVAFFCSLNTQLLERWEVDRAISFQCPIWKPSLNYKKVQDDSEYHAFDLVDVISSMSEDDGYLRPGDFQFPKGSLKYITETGTENLMLALARPDEYRSLSNQTKQDAALDDYFINQLKFTKNLKNALRVIGSIKVGKSLWEVEGDLDRVLIIKFYPRILDNDESLSNKYGDFVAVAIAAAFTYQPELLKTPIFEKLISDFLVDERFEDIESPIGQIKGRGSKYLLSMFPRFSDFWDDSFLRDYLRE</sequence>
<reference evidence="4" key="1">
    <citation type="journal article" date="2019" name="Int. J. Syst. Evol. Microbiol.">
        <title>The Global Catalogue of Microorganisms (GCM) 10K type strain sequencing project: providing services to taxonomists for standard genome sequencing and annotation.</title>
        <authorList>
            <consortium name="The Broad Institute Genomics Platform"/>
            <consortium name="The Broad Institute Genome Sequencing Center for Infectious Disease"/>
            <person name="Wu L."/>
            <person name="Ma J."/>
        </authorList>
    </citation>
    <scope>NUCLEOTIDE SEQUENCE [LARGE SCALE GENOMIC DNA]</scope>
    <source>
        <strain evidence="4">KCTC 52449</strain>
    </source>
</reference>
<evidence type="ECO:0000259" key="1">
    <source>
        <dbReference type="Pfam" id="PF06054"/>
    </source>
</evidence>
<dbReference type="Pfam" id="PF25169">
    <property type="entry name" value="DUF7830"/>
    <property type="match status" value="1"/>
</dbReference>
<comment type="caution">
    <text evidence="3">The sequence shown here is derived from an EMBL/GenBank/DDBJ whole genome shotgun (WGS) entry which is preliminary data.</text>
</comment>